<keyword evidence="1" id="KW-0472">Membrane</keyword>
<dbReference type="SUPFAM" id="SSF69572">
    <property type="entry name" value="Activating enzymes of the ubiquitin-like proteins"/>
    <property type="match status" value="1"/>
</dbReference>
<feature type="transmembrane region" description="Helical" evidence="1">
    <location>
        <begin position="12"/>
        <end position="31"/>
    </location>
</feature>
<dbReference type="PANTHER" id="PTHR43267:SF3">
    <property type="entry name" value="THIF PROTEIN"/>
    <property type="match status" value="1"/>
</dbReference>
<organism evidence="3 4">
    <name type="scientific">Peptoclostridium litorale DSM 5388</name>
    <dbReference type="NCBI Taxonomy" id="1121324"/>
    <lineage>
        <taxon>Bacteria</taxon>
        <taxon>Bacillati</taxon>
        <taxon>Bacillota</taxon>
        <taxon>Clostridia</taxon>
        <taxon>Peptostreptococcales</taxon>
        <taxon>Peptoclostridiaceae</taxon>
        <taxon>Peptoclostridium</taxon>
    </lineage>
</organism>
<dbReference type="InterPro" id="IPR045886">
    <property type="entry name" value="ThiF/MoeB/HesA"/>
</dbReference>
<dbReference type="OrthoDB" id="9804286at2"/>
<dbReference type="NCBIfam" id="NF006395">
    <property type="entry name" value="PRK08644.1"/>
    <property type="match status" value="1"/>
</dbReference>
<gene>
    <name evidence="3" type="ORF">CLIT_23c00100</name>
</gene>
<dbReference type="InterPro" id="IPR035985">
    <property type="entry name" value="Ubiquitin-activating_enz"/>
</dbReference>
<dbReference type="GO" id="GO:0061503">
    <property type="term" value="F:tRNA threonylcarbamoyladenosine dehydratase"/>
    <property type="evidence" value="ECO:0007669"/>
    <property type="project" value="TreeGrafter"/>
</dbReference>
<sequence>MEKKIREKLSGCTVGIGGLGGLGSSIAVLLARSGIGRLILADFDVVDESNIYRQQYIKTQIGMKKTDAIRQIIEWIDDRVQVDTFDEKLSGTRACEIFEDADIVIEAFDNPKSKADMVGAVLKNTGKKIVCASGIAGHGPGDEIVSKKVLSNLYVVGDGGRGIVEGEKLMATRVAIAASKQAHLAVRIMIGEEE</sequence>
<evidence type="ECO:0000313" key="4">
    <source>
        <dbReference type="Proteomes" id="UP000027946"/>
    </source>
</evidence>
<dbReference type="Pfam" id="PF00899">
    <property type="entry name" value="ThiF"/>
    <property type="match status" value="1"/>
</dbReference>
<dbReference type="InterPro" id="IPR000594">
    <property type="entry name" value="ThiF_NAD_FAD-bd"/>
</dbReference>
<accession>A0A069RAB3</accession>
<dbReference type="RefSeq" id="WP_052636339.1">
    <property type="nucleotide sequence ID" value="NZ_FSRH01000004.1"/>
</dbReference>
<protein>
    <submittedName>
        <fullName evidence="3">Dinucleotide-utilizing enzyme involved in molybdopterin/thiamine biosynthesis</fullName>
    </submittedName>
</protein>
<dbReference type="AlphaFoldDB" id="A0A069RAB3"/>
<evidence type="ECO:0000256" key="1">
    <source>
        <dbReference type="SAM" id="Phobius"/>
    </source>
</evidence>
<keyword evidence="4" id="KW-1185">Reference proteome</keyword>
<dbReference type="PANTHER" id="PTHR43267">
    <property type="entry name" value="TRNA THREONYLCARBAMOYLADENOSINE DEHYDRATASE"/>
    <property type="match status" value="1"/>
</dbReference>
<dbReference type="EMBL" id="JJMM01000026">
    <property type="protein sequence ID" value="KDR93738.1"/>
    <property type="molecule type" value="Genomic_DNA"/>
</dbReference>
<dbReference type="Proteomes" id="UP000027946">
    <property type="component" value="Unassembled WGS sequence"/>
</dbReference>
<evidence type="ECO:0000313" key="3">
    <source>
        <dbReference type="EMBL" id="KDR93738.1"/>
    </source>
</evidence>
<evidence type="ECO:0000259" key="2">
    <source>
        <dbReference type="Pfam" id="PF00899"/>
    </source>
</evidence>
<keyword evidence="1" id="KW-1133">Transmembrane helix</keyword>
<dbReference type="Gene3D" id="3.40.50.720">
    <property type="entry name" value="NAD(P)-binding Rossmann-like Domain"/>
    <property type="match status" value="1"/>
</dbReference>
<dbReference type="GO" id="GO:0061504">
    <property type="term" value="P:cyclic threonylcarbamoyladenosine biosynthetic process"/>
    <property type="evidence" value="ECO:0007669"/>
    <property type="project" value="TreeGrafter"/>
</dbReference>
<dbReference type="GO" id="GO:0008641">
    <property type="term" value="F:ubiquitin-like modifier activating enzyme activity"/>
    <property type="evidence" value="ECO:0007669"/>
    <property type="project" value="InterPro"/>
</dbReference>
<feature type="domain" description="THIF-type NAD/FAD binding fold" evidence="2">
    <location>
        <begin position="5"/>
        <end position="192"/>
    </location>
</feature>
<reference evidence="3 4" key="1">
    <citation type="submission" date="2014-03" db="EMBL/GenBank/DDBJ databases">
        <title>Genome sequence of Clostridium litorale W6, DSM 5388.</title>
        <authorList>
            <person name="Poehlein A."/>
            <person name="Jagirdar A."/>
            <person name="Khonsari B."/>
            <person name="Chibani C.M."/>
            <person name="Gutierrez Gutierrez D.A."/>
            <person name="Davydova E."/>
            <person name="Alghaithi H.S."/>
            <person name="Nair K.P."/>
            <person name="Dhamotharan K."/>
            <person name="Chandran L."/>
            <person name="G W."/>
            <person name="Daniel R."/>
        </authorList>
    </citation>
    <scope>NUCLEOTIDE SEQUENCE [LARGE SCALE GENOMIC DNA]</scope>
    <source>
        <strain evidence="3 4">W6</strain>
    </source>
</reference>
<dbReference type="eggNOG" id="COG0476">
    <property type="taxonomic scope" value="Bacteria"/>
</dbReference>
<name>A0A069RAB3_PEPLI</name>
<proteinExistence type="predicted"/>
<comment type="caution">
    <text evidence="3">The sequence shown here is derived from an EMBL/GenBank/DDBJ whole genome shotgun (WGS) entry which is preliminary data.</text>
</comment>
<dbReference type="InterPro" id="IPR012729">
    <property type="entry name" value="ThiF_fam2"/>
</dbReference>
<dbReference type="NCBIfam" id="TIGR02354">
    <property type="entry name" value="thiF_fam2"/>
    <property type="match status" value="1"/>
</dbReference>
<dbReference type="STRING" id="1121324.CLIT_23c00100"/>
<keyword evidence="1" id="KW-0812">Transmembrane</keyword>